<sequence length="343" mass="38300">MKVVKMQSNVVLGQPLSVPSDGSEGAGQWSTGLCDCFEDLDDCCLAFWCLPVFACKTSSAAGVCPCLPLLDCVACVPPASLAVRASVRERYGIEGDVWSDCFYGCCCYPLSWCQVSREMKRRAASASVSSSRMHSASYYRLTATQRAHDSTLFISRYSYHGSKDGCCAFWCFPCYACKVSKDHGECLCLPLLDFLGFIPPVSLAMRVSVRQRYGITGSICNDCLYSVFCTACSWCQISREMKARQQLVVFTGCFMPHSSVSLGIYAFFCLPCFACNTSGKFGQSPWLPILDYFGSVPPIALHTRFFMRQRYGIQGSIWEDCLYSTFCYPCVWCQMSREMKHHQ</sequence>
<comment type="caution">
    <text evidence="3">The sequence shown here is derived from an EMBL/GenBank/DDBJ whole genome shotgun (WGS) entry which is preliminary data.</text>
</comment>
<gene>
    <name evidence="3" type="ORF">Z043_100185</name>
</gene>
<organism evidence="3 4">
    <name type="scientific">Scleropages formosus</name>
    <name type="common">Asian bonytongue</name>
    <name type="synonym">Osteoglossum formosum</name>
    <dbReference type="NCBI Taxonomy" id="113540"/>
    <lineage>
        <taxon>Eukaryota</taxon>
        <taxon>Metazoa</taxon>
        <taxon>Chordata</taxon>
        <taxon>Craniata</taxon>
        <taxon>Vertebrata</taxon>
        <taxon>Euteleostomi</taxon>
        <taxon>Actinopterygii</taxon>
        <taxon>Neopterygii</taxon>
        <taxon>Teleostei</taxon>
        <taxon>Osteoglossocephala</taxon>
        <taxon>Osteoglossomorpha</taxon>
        <taxon>Osteoglossiformes</taxon>
        <taxon>Osteoglossidae</taxon>
        <taxon>Scleropages</taxon>
    </lineage>
</organism>
<accession>A0A0P7XT00</accession>
<keyword evidence="2" id="KW-1133">Transmembrane helix</keyword>
<dbReference type="STRING" id="113540.ENSSFOP00015050739"/>
<evidence type="ECO:0000313" key="3">
    <source>
        <dbReference type="EMBL" id="KPP80181.1"/>
    </source>
</evidence>
<evidence type="ECO:0000256" key="1">
    <source>
        <dbReference type="ARBA" id="ARBA00009024"/>
    </source>
</evidence>
<evidence type="ECO:0000256" key="2">
    <source>
        <dbReference type="SAM" id="Phobius"/>
    </source>
</evidence>
<dbReference type="InterPro" id="IPR006461">
    <property type="entry name" value="PLAC_motif_containing"/>
</dbReference>
<keyword evidence="2" id="KW-0812">Transmembrane</keyword>
<dbReference type="PANTHER" id="PTHR15907">
    <property type="entry name" value="DUF614 FAMILY PROTEIN-RELATED"/>
    <property type="match status" value="1"/>
</dbReference>
<dbReference type="NCBIfam" id="TIGR01571">
    <property type="entry name" value="A_thal_Cys_rich"/>
    <property type="match status" value="3"/>
</dbReference>
<keyword evidence="2" id="KW-0472">Membrane</keyword>
<dbReference type="EMBL" id="JARO02000038">
    <property type="protein sequence ID" value="KPP80181.1"/>
    <property type="molecule type" value="Genomic_DNA"/>
</dbReference>
<dbReference type="Proteomes" id="UP000034805">
    <property type="component" value="Unassembled WGS sequence"/>
</dbReference>
<comment type="similarity">
    <text evidence="1">Belongs to the cornifelin family.</text>
</comment>
<feature type="transmembrane region" description="Helical" evidence="2">
    <location>
        <begin position="247"/>
        <end position="268"/>
    </location>
</feature>
<proteinExistence type="inferred from homology"/>
<evidence type="ECO:0000313" key="4">
    <source>
        <dbReference type="Proteomes" id="UP000034805"/>
    </source>
</evidence>
<name>A0A0P7XT00_SCLFO</name>
<dbReference type="Pfam" id="PF04749">
    <property type="entry name" value="PLAC8"/>
    <property type="match status" value="3"/>
</dbReference>
<reference evidence="3 4" key="1">
    <citation type="submission" date="2015-08" db="EMBL/GenBank/DDBJ databases">
        <title>The genome of the Asian arowana (Scleropages formosus).</title>
        <authorList>
            <person name="Tan M.H."/>
            <person name="Gan H.M."/>
            <person name="Croft L.J."/>
            <person name="Austin C.M."/>
        </authorList>
    </citation>
    <scope>NUCLEOTIDE SEQUENCE [LARGE SCALE GENOMIC DNA]</scope>
    <source>
        <strain evidence="3">Aro1</strain>
    </source>
</reference>
<dbReference type="AlphaFoldDB" id="A0A0P7XT00"/>
<protein>
    <submittedName>
        <fullName evidence="3">Placenta-specific protein 8-like</fullName>
    </submittedName>
</protein>